<dbReference type="Proteomes" id="UP001491310">
    <property type="component" value="Unassembled WGS sequence"/>
</dbReference>
<comment type="caution">
    <text evidence="3">The sequence shown here is derived from an EMBL/GenBank/DDBJ whole genome shotgun (WGS) entry which is preliminary data.</text>
</comment>
<evidence type="ECO:0000313" key="4">
    <source>
        <dbReference type="Proteomes" id="UP001491310"/>
    </source>
</evidence>
<keyword evidence="2" id="KW-0812">Transmembrane</keyword>
<keyword evidence="2" id="KW-1133">Transmembrane helix</keyword>
<organism evidence="3 4">
    <name type="scientific">Coccomyxa subellipsoidea</name>
    <dbReference type="NCBI Taxonomy" id="248742"/>
    <lineage>
        <taxon>Eukaryota</taxon>
        <taxon>Viridiplantae</taxon>
        <taxon>Chlorophyta</taxon>
        <taxon>core chlorophytes</taxon>
        <taxon>Trebouxiophyceae</taxon>
        <taxon>Trebouxiophyceae incertae sedis</taxon>
        <taxon>Coccomyxaceae</taxon>
        <taxon>Coccomyxa</taxon>
    </lineage>
</organism>
<evidence type="ECO:0000256" key="2">
    <source>
        <dbReference type="SAM" id="Phobius"/>
    </source>
</evidence>
<evidence type="ECO:0000313" key="3">
    <source>
        <dbReference type="EMBL" id="KAK9905884.1"/>
    </source>
</evidence>
<keyword evidence="2" id="KW-0472">Membrane</keyword>
<dbReference type="EMBL" id="JALJOT010000011">
    <property type="protein sequence ID" value="KAK9905884.1"/>
    <property type="molecule type" value="Genomic_DNA"/>
</dbReference>
<keyword evidence="4" id="KW-1185">Reference proteome</keyword>
<sequence length="195" mass="21385">MASGNRSTPGGRFAEIARAATDAALAADLASRNARVAADKHRDYEERCGSMAAEALREAAKLKTSSAKRYQQVGEDAEQRAKQAKQQLPGSRKHRLQRMPSLSDMQAAQWVIIVSAALSAIVTLAVLAAASRAFTDRQNLVDTKGFSNFRAADPSRLCINPPGDETLPIKRCSTLQWRKKPARFHPPESAFRRRV</sequence>
<gene>
    <name evidence="3" type="ORF">WJX75_008094</name>
</gene>
<protein>
    <submittedName>
        <fullName evidence="3">Uncharacterized protein</fullName>
    </submittedName>
</protein>
<evidence type="ECO:0000256" key="1">
    <source>
        <dbReference type="SAM" id="MobiDB-lite"/>
    </source>
</evidence>
<feature type="region of interest" description="Disordered" evidence="1">
    <location>
        <begin position="70"/>
        <end position="97"/>
    </location>
</feature>
<reference evidence="3 4" key="1">
    <citation type="journal article" date="2024" name="Nat. Commun.">
        <title>Phylogenomics reveals the evolutionary origins of lichenization in chlorophyte algae.</title>
        <authorList>
            <person name="Puginier C."/>
            <person name="Libourel C."/>
            <person name="Otte J."/>
            <person name="Skaloud P."/>
            <person name="Haon M."/>
            <person name="Grisel S."/>
            <person name="Petersen M."/>
            <person name="Berrin J.G."/>
            <person name="Delaux P.M."/>
            <person name="Dal Grande F."/>
            <person name="Keller J."/>
        </authorList>
    </citation>
    <scope>NUCLEOTIDE SEQUENCE [LARGE SCALE GENOMIC DNA]</scope>
    <source>
        <strain evidence="3 4">SAG 216-7</strain>
    </source>
</reference>
<accession>A0ABR2YJ97</accession>
<feature type="transmembrane region" description="Helical" evidence="2">
    <location>
        <begin position="107"/>
        <end position="130"/>
    </location>
</feature>
<name>A0ABR2YJ97_9CHLO</name>
<proteinExistence type="predicted"/>